<dbReference type="Proteomes" id="UP001056120">
    <property type="component" value="Linkage Group LG01"/>
</dbReference>
<evidence type="ECO:0000313" key="1">
    <source>
        <dbReference type="EMBL" id="KAI3826178.1"/>
    </source>
</evidence>
<protein>
    <submittedName>
        <fullName evidence="1">Uncharacterized protein</fullName>
    </submittedName>
</protein>
<sequence>MQHCVLHRSRYIEVELEENRENKVKAKDVKEGHFAVVAVKAGEEYGFKHGGAIAIPCERDELQIVLQEMKEN</sequence>
<reference evidence="2" key="1">
    <citation type="journal article" date="2022" name="Mol. Ecol. Resour.">
        <title>The genomes of chicory, endive, great burdock and yacon provide insights into Asteraceae palaeo-polyploidization history and plant inulin production.</title>
        <authorList>
            <person name="Fan W."/>
            <person name="Wang S."/>
            <person name="Wang H."/>
            <person name="Wang A."/>
            <person name="Jiang F."/>
            <person name="Liu H."/>
            <person name="Zhao H."/>
            <person name="Xu D."/>
            <person name="Zhang Y."/>
        </authorList>
    </citation>
    <scope>NUCLEOTIDE SEQUENCE [LARGE SCALE GENOMIC DNA]</scope>
    <source>
        <strain evidence="2">cv. Yunnan</strain>
    </source>
</reference>
<reference evidence="1 2" key="2">
    <citation type="journal article" date="2022" name="Mol. Ecol. Resour.">
        <title>The genomes of chicory, endive, great burdock and yacon provide insights into Asteraceae paleo-polyploidization history and plant inulin production.</title>
        <authorList>
            <person name="Fan W."/>
            <person name="Wang S."/>
            <person name="Wang H."/>
            <person name="Wang A."/>
            <person name="Jiang F."/>
            <person name="Liu H."/>
            <person name="Zhao H."/>
            <person name="Xu D."/>
            <person name="Zhang Y."/>
        </authorList>
    </citation>
    <scope>NUCLEOTIDE SEQUENCE [LARGE SCALE GENOMIC DNA]</scope>
    <source>
        <strain evidence="2">cv. Yunnan</strain>
        <tissue evidence="1">Leaves</tissue>
    </source>
</reference>
<gene>
    <name evidence="1" type="ORF">L1987_00223</name>
</gene>
<organism evidence="1 2">
    <name type="scientific">Smallanthus sonchifolius</name>
    <dbReference type="NCBI Taxonomy" id="185202"/>
    <lineage>
        <taxon>Eukaryota</taxon>
        <taxon>Viridiplantae</taxon>
        <taxon>Streptophyta</taxon>
        <taxon>Embryophyta</taxon>
        <taxon>Tracheophyta</taxon>
        <taxon>Spermatophyta</taxon>
        <taxon>Magnoliopsida</taxon>
        <taxon>eudicotyledons</taxon>
        <taxon>Gunneridae</taxon>
        <taxon>Pentapetalae</taxon>
        <taxon>asterids</taxon>
        <taxon>campanulids</taxon>
        <taxon>Asterales</taxon>
        <taxon>Asteraceae</taxon>
        <taxon>Asteroideae</taxon>
        <taxon>Heliantheae alliance</taxon>
        <taxon>Millerieae</taxon>
        <taxon>Smallanthus</taxon>
    </lineage>
</organism>
<dbReference type="EMBL" id="CM042018">
    <property type="protein sequence ID" value="KAI3826178.1"/>
    <property type="molecule type" value="Genomic_DNA"/>
</dbReference>
<keyword evidence="2" id="KW-1185">Reference proteome</keyword>
<accession>A0ACB9K1R7</accession>
<name>A0ACB9K1R7_9ASTR</name>
<comment type="caution">
    <text evidence="1">The sequence shown here is derived from an EMBL/GenBank/DDBJ whole genome shotgun (WGS) entry which is preliminary data.</text>
</comment>
<evidence type="ECO:0000313" key="2">
    <source>
        <dbReference type="Proteomes" id="UP001056120"/>
    </source>
</evidence>
<proteinExistence type="predicted"/>